<evidence type="ECO:0000259" key="7">
    <source>
        <dbReference type="Pfam" id="PF02770"/>
    </source>
</evidence>
<feature type="region of interest" description="Disordered" evidence="5">
    <location>
        <begin position="1"/>
        <end position="27"/>
    </location>
</feature>
<comment type="cofactor">
    <cofactor evidence="4">
        <name>FAD</name>
        <dbReference type="ChEBI" id="CHEBI:57692"/>
    </cofactor>
</comment>
<dbReference type="InterPro" id="IPR009075">
    <property type="entry name" value="AcylCo_DH/oxidase_C"/>
</dbReference>
<sequence length="586" mass="65200">MKQDTTTSPSPTPSTDAVQPAQAQGREDLKAWEASQPANIYLSDAHFKRLVPLYVTGEAVEKLEADLERFGAQVVSAVDPLVRENNLHQNLPRLERYSGIGERVEKIAHHPTYHEAGRYIYGSGVMSAYAEHPNAVGVLSRFYLSSYNGEAGHNCPLACTAGVIRVLQELAPDALREKYLPGFLNRDYDKHLEGAQFLTEVQGGSDVGQNGTRAERQPDGSYRIWGEKWFCSNIDADVFLMSARPDGAQDGTRGLGLFFVPRELDDGTVNNFTIRRLKDKLGTRSMASGECDFRGARAYHMGASEDGFKNMMTLVINTSRLFNAAGCMGLARRAYITARTYAAHRHAFGQPIINYPLVQETLANLKAEVDACTSGTLHLAWLSDRNERGQAGKDEQQFLRMALNLNKVRTAKSGRWACVEGIEILGGNGAIESFSPLPRLLRDAIVFENWEGTHNTLQMQIMRDMQKYGVHEGFFSYLENRLRDCRASDQTQVETVRDIIGKSKKSLASLATLPPGAATLAMRPQMDRLAWIFYAVTRLWERGQQENAAAVDDASVQQFIAHRLLGEVDYSDSAVLSRLRTLLQDI</sequence>
<feature type="domain" description="Acyl-CoA dehydrogenase/oxidase C-terminal" evidence="6">
    <location>
        <begin position="306"/>
        <end position="465"/>
    </location>
</feature>
<feature type="domain" description="Acyl-CoA oxidase/dehydrogenase middle" evidence="7">
    <location>
        <begin position="197"/>
        <end position="294"/>
    </location>
</feature>
<name>A0A2Z4FHL5_9DELT</name>
<protein>
    <submittedName>
        <fullName evidence="9">Acyl-CoA dehydrogenase</fullName>
    </submittedName>
</protein>
<dbReference type="InterPro" id="IPR009100">
    <property type="entry name" value="AcylCoA_DH/oxidase_NM_dom_sf"/>
</dbReference>
<evidence type="ECO:0000313" key="9">
    <source>
        <dbReference type="EMBL" id="AWV88487.1"/>
    </source>
</evidence>
<evidence type="ECO:0000259" key="8">
    <source>
        <dbReference type="Pfam" id="PF18158"/>
    </source>
</evidence>
<evidence type="ECO:0000259" key="6">
    <source>
        <dbReference type="Pfam" id="PF00441"/>
    </source>
</evidence>
<dbReference type="SUPFAM" id="SSF56645">
    <property type="entry name" value="Acyl-CoA dehydrogenase NM domain-like"/>
    <property type="match status" value="1"/>
</dbReference>
<evidence type="ECO:0000256" key="1">
    <source>
        <dbReference type="ARBA" id="ARBA00009347"/>
    </source>
</evidence>
<dbReference type="PANTHER" id="PTHR42707">
    <property type="entry name" value="ACYL-COA DEHYDROGENASE"/>
    <property type="match status" value="1"/>
</dbReference>
<evidence type="ECO:0000256" key="3">
    <source>
        <dbReference type="ARBA" id="ARBA00022827"/>
    </source>
</evidence>
<feature type="domain" description="Adaptive response protein AidB N-terminal" evidence="8">
    <location>
        <begin position="39"/>
        <end position="190"/>
    </location>
</feature>
<keyword evidence="3 4" id="KW-0274">FAD</keyword>
<accession>A0A2Z4FHL5</accession>
<dbReference type="Gene3D" id="6.10.250.600">
    <property type="match status" value="1"/>
</dbReference>
<dbReference type="GO" id="GO:0003995">
    <property type="term" value="F:acyl-CoA dehydrogenase activity"/>
    <property type="evidence" value="ECO:0007669"/>
    <property type="project" value="TreeGrafter"/>
</dbReference>
<dbReference type="Pfam" id="PF18158">
    <property type="entry name" value="AidB_N"/>
    <property type="match status" value="1"/>
</dbReference>
<keyword evidence="2 4" id="KW-0285">Flavoprotein</keyword>
<gene>
    <name evidence="9" type="ORF">DN745_03645</name>
</gene>
<dbReference type="EMBL" id="CP030032">
    <property type="protein sequence ID" value="AWV88487.1"/>
    <property type="molecule type" value="Genomic_DNA"/>
</dbReference>
<evidence type="ECO:0000256" key="4">
    <source>
        <dbReference type="RuleBase" id="RU362125"/>
    </source>
</evidence>
<dbReference type="SUPFAM" id="SSF47203">
    <property type="entry name" value="Acyl-CoA dehydrogenase C-terminal domain-like"/>
    <property type="match status" value="1"/>
</dbReference>
<dbReference type="Pfam" id="PF00441">
    <property type="entry name" value="Acyl-CoA_dh_1"/>
    <property type="match status" value="1"/>
</dbReference>
<dbReference type="Gene3D" id="1.20.140.10">
    <property type="entry name" value="Butyryl-CoA Dehydrogenase, subunit A, domain 3"/>
    <property type="match status" value="1"/>
</dbReference>
<dbReference type="InterPro" id="IPR052904">
    <property type="entry name" value="Acyl-CoA_dehydrogenase-like"/>
</dbReference>
<comment type="similarity">
    <text evidence="1 4">Belongs to the acyl-CoA dehydrogenase family.</text>
</comment>
<organism evidence="9 10">
    <name type="scientific">Bradymonas sediminis</name>
    <dbReference type="NCBI Taxonomy" id="1548548"/>
    <lineage>
        <taxon>Bacteria</taxon>
        <taxon>Deltaproteobacteria</taxon>
        <taxon>Bradymonadales</taxon>
        <taxon>Bradymonadaceae</taxon>
        <taxon>Bradymonas</taxon>
    </lineage>
</organism>
<keyword evidence="4" id="KW-0560">Oxidoreductase</keyword>
<dbReference type="AlphaFoldDB" id="A0A2Z4FHL5"/>
<evidence type="ECO:0000256" key="2">
    <source>
        <dbReference type="ARBA" id="ARBA00022630"/>
    </source>
</evidence>
<evidence type="ECO:0000256" key="5">
    <source>
        <dbReference type="SAM" id="MobiDB-lite"/>
    </source>
</evidence>
<dbReference type="Proteomes" id="UP000249799">
    <property type="component" value="Chromosome"/>
</dbReference>
<dbReference type="Gene3D" id="2.40.110.20">
    <property type="match status" value="1"/>
</dbReference>
<dbReference type="InterPro" id="IPR006091">
    <property type="entry name" value="Acyl-CoA_Oxase/DH_mid-dom"/>
</dbReference>
<feature type="compositionally biased region" description="Low complexity" evidence="5">
    <location>
        <begin position="1"/>
        <end position="15"/>
    </location>
</feature>
<dbReference type="Pfam" id="PF02770">
    <property type="entry name" value="Acyl-CoA_dh_M"/>
    <property type="match status" value="1"/>
</dbReference>
<proteinExistence type="inferred from homology"/>
<dbReference type="OrthoDB" id="9771038at2"/>
<dbReference type="InterPro" id="IPR036250">
    <property type="entry name" value="AcylCo_DH-like_C"/>
</dbReference>
<evidence type="ECO:0000313" key="10">
    <source>
        <dbReference type="Proteomes" id="UP000249799"/>
    </source>
</evidence>
<keyword evidence="10" id="KW-1185">Reference proteome</keyword>
<dbReference type="PANTHER" id="PTHR42707:SF2">
    <property type="entry name" value="ACD11 DEHYDROGENASE"/>
    <property type="match status" value="1"/>
</dbReference>
<dbReference type="RefSeq" id="WP_111332282.1">
    <property type="nucleotide sequence ID" value="NZ_CP030032.1"/>
</dbReference>
<dbReference type="KEGG" id="bsed:DN745_03645"/>
<dbReference type="InterPro" id="IPR041504">
    <property type="entry name" value="AidB_N"/>
</dbReference>
<reference evidence="9 10" key="1">
    <citation type="submission" date="2018-06" db="EMBL/GenBank/DDBJ databases">
        <title>Lujinxingia sediminis gen. nov. sp. nov., a new facultative anaerobic member of the class Deltaproteobacteria, and proposal of Lujinxingaceae fam. nov.</title>
        <authorList>
            <person name="Guo L.-Y."/>
            <person name="Li C.-M."/>
            <person name="Wang S."/>
            <person name="Du Z.-J."/>
        </authorList>
    </citation>
    <scope>NUCLEOTIDE SEQUENCE [LARGE SCALE GENOMIC DNA]</scope>
    <source>
        <strain evidence="9 10">FA350</strain>
    </source>
</reference>